<feature type="compositionally biased region" description="Basic and acidic residues" evidence="3">
    <location>
        <begin position="669"/>
        <end position="694"/>
    </location>
</feature>
<dbReference type="GO" id="GO:0019905">
    <property type="term" value="F:syntaxin binding"/>
    <property type="evidence" value="ECO:0007669"/>
    <property type="project" value="InterPro"/>
</dbReference>
<feature type="region of interest" description="Disordered" evidence="3">
    <location>
        <begin position="1"/>
        <end position="118"/>
    </location>
</feature>
<comment type="caution">
    <text evidence="4">The sequence shown here is derived from an EMBL/GenBank/DDBJ whole genome shotgun (WGS) entry which is preliminary data.</text>
</comment>
<feature type="compositionally biased region" description="Low complexity" evidence="3">
    <location>
        <begin position="695"/>
        <end position="719"/>
    </location>
</feature>
<feature type="compositionally biased region" description="Polar residues" evidence="3">
    <location>
        <begin position="66"/>
        <end position="89"/>
    </location>
</feature>
<feature type="compositionally biased region" description="Polar residues" evidence="3">
    <location>
        <begin position="727"/>
        <end position="740"/>
    </location>
</feature>
<feature type="compositionally biased region" description="Basic and acidic residues" evidence="3">
    <location>
        <begin position="553"/>
        <end position="565"/>
    </location>
</feature>
<feature type="compositionally biased region" description="Polar residues" evidence="3">
    <location>
        <begin position="798"/>
        <end position="812"/>
    </location>
</feature>
<feature type="compositionally biased region" description="Polar residues" evidence="3">
    <location>
        <begin position="620"/>
        <end position="655"/>
    </location>
</feature>
<evidence type="ECO:0008006" key="6">
    <source>
        <dbReference type="Google" id="ProtNLM"/>
    </source>
</evidence>
<keyword evidence="2" id="KW-0175">Coiled coil</keyword>
<feature type="compositionally biased region" description="Basic and acidic residues" evidence="3">
    <location>
        <begin position="91"/>
        <end position="106"/>
    </location>
</feature>
<feature type="compositionally biased region" description="Low complexity" evidence="3">
    <location>
        <begin position="582"/>
        <end position="603"/>
    </location>
</feature>
<dbReference type="PANTHER" id="PTHR16127:SF13">
    <property type="entry name" value="GH01188P"/>
    <property type="match status" value="1"/>
</dbReference>
<proteinExistence type="inferred from homology"/>
<feature type="region of interest" description="Disordered" evidence="3">
    <location>
        <begin position="489"/>
        <end position="843"/>
    </location>
</feature>
<protein>
    <recommendedName>
        <fullName evidence="6">Beta-taxilin</fullName>
    </recommendedName>
</protein>
<feature type="compositionally biased region" description="Basic and acidic residues" evidence="3">
    <location>
        <begin position="771"/>
        <end position="792"/>
    </location>
</feature>
<dbReference type="AlphaFoldDB" id="A0AAV7XYV7"/>
<feature type="coiled-coil region" evidence="2">
    <location>
        <begin position="247"/>
        <end position="362"/>
    </location>
</feature>
<name>A0AAV7XYV7_9NEOP</name>
<feature type="compositionally biased region" description="Basic and acidic residues" evidence="3">
    <location>
        <begin position="28"/>
        <end position="37"/>
    </location>
</feature>
<organism evidence="4 5">
    <name type="scientific">Megalurothrips usitatus</name>
    <name type="common">bean blossom thrips</name>
    <dbReference type="NCBI Taxonomy" id="439358"/>
    <lineage>
        <taxon>Eukaryota</taxon>
        <taxon>Metazoa</taxon>
        <taxon>Ecdysozoa</taxon>
        <taxon>Arthropoda</taxon>
        <taxon>Hexapoda</taxon>
        <taxon>Insecta</taxon>
        <taxon>Pterygota</taxon>
        <taxon>Neoptera</taxon>
        <taxon>Paraneoptera</taxon>
        <taxon>Thysanoptera</taxon>
        <taxon>Terebrantia</taxon>
        <taxon>Thripoidea</taxon>
        <taxon>Thripidae</taxon>
        <taxon>Megalurothrips</taxon>
    </lineage>
</organism>
<feature type="coiled-coil region" evidence="2">
    <location>
        <begin position="123"/>
        <end position="217"/>
    </location>
</feature>
<comment type="similarity">
    <text evidence="1">Belongs to the taxilin family.</text>
</comment>
<evidence type="ECO:0000256" key="3">
    <source>
        <dbReference type="SAM" id="MobiDB-lite"/>
    </source>
</evidence>
<dbReference type="Proteomes" id="UP001075354">
    <property type="component" value="Chromosome 1"/>
</dbReference>
<evidence type="ECO:0000313" key="5">
    <source>
        <dbReference type="Proteomes" id="UP001075354"/>
    </source>
</evidence>
<feature type="compositionally biased region" description="Basic and acidic residues" evidence="3">
    <location>
        <begin position="45"/>
        <end position="65"/>
    </location>
</feature>
<dbReference type="Pfam" id="PF09728">
    <property type="entry name" value="Taxilin"/>
    <property type="match status" value="1"/>
</dbReference>
<dbReference type="InterPro" id="IPR026183">
    <property type="entry name" value="Taxilin_fam"/>
</dbReference>
<dbReference type="EMBL" id="JAPTSV010000001">
    <property type="protein sequence ID" value="KAJ1531929.1"/>
    <property type="molecule type" value="Genomic_DNA"/>
</dbReference>
<sequence length="843" mass="92677">MEAVDNKGQEATIANPNLKVEPNTSPKSKADVPEKIVVKNGSADGEDKKPELEKGTSPKAKEEINNKSTTAPSKQAESASNKQSNTKPVKSSREEKYSRRKDERGVDQLMRSLNSLETPQDKLDALVKKYSEVADENRKLQTQTKNMERRLIQVEREKDSAQSEYSKAVLTRSRLEGLCRELQRQNRAIKEESVLKIREEEEKRKEVSNKFQSTLAEITSLMQQNNEKNSKLRDDNIEMTTKFKSVCEQYELRVQQVEKISKQMQLEAQLADAKLAKAQLESKAEKEVLIREKHELLMELAHYQARAKEHEQTELKLREQVELYTNKYDEFQTALSRSNEVFGGFKEEMDKMSKKIVKLEKETSTWKLRWEKSHQALLEMATDKQQRDAELSLANRQLTQLHKLCRTLTEERAKLMAQINAVGKEPDAAKEEKLAADIAEDGKKLNDTLDSLQSVILERELLHKQQQLEKQQQQLQIELQKHIAASVANAEPTPKACDTKTTEKTAEAKTNSTKPVENKAPSGKNSEANKKKGKKQKPGRQNSSEKVFASGESKVETAESVKSEEGITADNSSSAPVKEAPQTLSAQTESSSSSKSDPPATTSVAEKKVEPVKQEIVSPVTPTKTDTQESQVSSVIDPPTESTSAPQTVPDSTSVPPAFSYAAAVGSKPAEHPVAEKPQSEKSVEKPATPEKKCSTPAAESKTTPAAPAKKTASAASEKNPLPAALENNTVTAASENTTVPAAPEKASVPVAPENKTVPAAPENKTVPTVSEDKTVPAAHEEKIVPENESLKPIDVNVTPNGTGTVNGSTKPLSVENPILIHTDGNPPTSPSPAPSSKKSKVI</sequence>
<accession>A0AAV7XYV7</accession>
<gene>
    <name evidence="4" type="ORF">ONE63_000570</name>
</gene>
<keyword evidence="5" id="KW-1185">Reference proteome</keyword>
<evidence type="ECO:0000256" key="1">
    <source>
        <dbReference type="ARBA" id="ARBA00009550"/>
    </source>
</evidence>
<evidence type="ECO:0000313" key="4">
    <source>
        <dbReference type="EMBL" id="KAJ1531929.1"/>
    </source>
</evidence>
<reference evidence="4" key="1">
    <citation type="submission" date="2022-12" db="EMBL/GenBank/DDBJ databases">
        <title>Chromosome-level genome assembly of the bean flower thrips Megalurothrips usitatus.</title>
        <authorList>
            <person name="Ma L."/>
            <person name="Liu Q."/>
            <person name="Li H."/>
            <person name="Cai W."/>
        </authorList>
    </citation>
    <scope>NUCLEOTIDE SEQUENCE</scope>
    <source>
        <strain evidence="4">Cailab_2022a</strain>
    </source>
</reference>
<feature type="coiled-coil region" evidence="2">
    <location>
        <begin position="454"/>
        <end position="485"/>
    </location>
</feature>
<dbReference type="PANTHER" id="PTHR16127">
    <property type="entry name" value="TAXILIN"/>
    <property type="match status" value="1"/>
</dbReference>
<evidence type="ECO:0000256" key="2">
    <source>
        <dbReference type="SAM" id="Coils"/>
    </source>
</evidence>
<feature type="compositionally biased region" description="Basic and acidic residues" evidence="3">
    <location>
        <begin position="497"/>
        <end position="507"/>
    </location>
</feature>